<reference evidence="4 5" key="1">
    <citation type="submission" date="2019-06" db="EMBL/GenBank/DDBJ databases">
        <title>Genome analyses of bacteria isolated from kimchi.</title>
        <authorList>
            <person name="Lee S."/>
            <person name="Ahn S."/>
            <person name="Roh S."/>
        </authorList>
    </citation>
    <scope>NUCLEOTIDE SEQUENCE [LARGE SCALE GENOMIC DNA]</scope>
    <source>
        <strain evidence="4 5">CBA3630</strain>
    </source>
</reference>
<accession>A0A5B8SYI8</accession>
<reference evidence="3 6" key="2">
    <citation type="submission" date="2023-02" db="EMBL/GenBank/DDBJ databases">
        <title>Antimicrobial susceptibility testing and tentative epidemiological cut-off values for Lactobacillaceae family species intended for ingestion.</title>
        <authorList>
            <person name="Noehr-Meldgaard K."/>
            <person name="Struve C."/>
            <person name="Ingmer H."/>
            <person name="Koza A."/>
            <person name="Al-Nakeeb K."/>
            <person name="Agersoe Y."/>
        </authorList>
    </citation>
    <scope>NUCLEOTIDE SEQUENCE [LARGE SCALE GENOMIC DNA]</scope>
    <source>
        <strain evidence="3 6">DSM 20193</strain>
    </source>
</reference>
<feature type="chain" id="PRO_5039180965" evidence="1">
    <location>
        <begin position="25"/>
        <end position="203"/>
    </location>
</feature>
<feature type="signal peptide" evidence="1">
    <location>
        <begin position="1"/>
        <end position="24"/>
    </location>
</feature>
<dbReference type="GeneID" id="64344337"/>
<dbReference type="KEGG" id="lpse:FGL85_05640"/>
<protein>
    <submittedName>
        <fullName evidence="3">WxL domain-containing protein</fullName>
    </submittedName>
</protein>
<proteinExistence type="predicted"/>
<sequence length="203" mass="20835">MMRTVKRISVALGSLATMTLLSNATYVATQNVSANSLSGNSRVTFTGNTDPASSLKLTRVSSFDFGSSELRSGTNTMTVLGDYSISVEDTRGGDQGYQVQAKASQMKTASAAVPGQSSSLTLPISSFKLTIGNGNTNSIGGSILGSQNSEIYTVANTIATGDANSNGLNSTGLVSAAVDFANTGVKALEYSGTIDYTLLDVKA</sequence>
<feature type="domain" description="WxL" evidence="2">
    <location>
        <begin position="48"/>
        <end position="129"/>
    </location>
</feature>
<organism evidence="4 5">
    <name type="scientific">Leuconostoc pseudomesenteroides</name>
    <dbReference type="NCBI Taxonomy" id="33968"/>
    <lineage>
        <taxon>Bacteria</taxon>
        <taxon>Bacillati</taxon>
        <taxon>Bacillota</taxon>
        <taxon>Bacilli</taxon>
        <taxon>Lactobacillales</taxon>
        <taxon>Lactobacillaceae</taxon>
        <taxon>Leuconostoc</taxon>
    </lineage>
</organism>
<evidence type="ECO:0000313" key="3">
    <source>
        <dbReference type="EMBL" id="MDG9732819.1"/>
    </source>
</evidence>
<dbReference type="InterPro" id="IPR027994">
    <property type="entry name" value="WxL_dom"/>
</dbReference>
<dbReference type="Pfam" id="PF13731">
    <property type="entry name" value="WxL"/>
    <property type="match status" value="1"/>
</dbReference>
<dbReference type="EMBL" id="CP042383">
    <property type="protein sequence ID" value="QEA42009.1"/>
    <property type="molecule type" value="Genomic_DNA"/>
</dbReference>
<evidence type="ECO:0000313" key="4">
    <source>
        <dbReference type="EMBL" id="QEA42009.1"/>
    </source>
</evidence>
<name>A0A5B8SYI8_LEUPS</name>
<gene>
    <name evidence="4" type="ORF">FGL85_05640</name>
    <name evidence="3" type="ORF">P1N92_01640</name>
</gene>
<dbReference type="Proteomes" id="UP001529201">
    <property type="component" value="Unassembled WGS sequence"/>
</dbReference>
<dbReference type="AlphaFoldDB" id="A0A5B8SYI8"/>
<dbReference type="Proteomes" id="UP000321296">
    <property type="component" value="Chromosome"/>
</dbReference>
<keyword evidence="6" id="KW-1185">Reference proteome</keyword>
<evidence type="ECO:0000313" key="6">
    <source>
        <dbReference type="Proteomes" id="UP001529201"/>
    </source>
</evidence>
<evidence type="ECO:0000259" key="2">
    <source>
        <dbReference type="Pfam" id="PF13731"/>
    </source>
</evidence>
<dbReference type="RefSeq" id="WP_010281434.1">
    <property type="nucleotide sequence ID" value="NZ_CP042383.1"/>
</dbReference>
<keyword evidence="1" id="KW-0732">Signal</keyword>
<evidence type="ECO:0000313" key="5">
    <source>
        <dbReference type="Proteomes" id="UP000321296"/>
    </source>
</evidence>
<evidence type="ECO:0000256" key="1">
    <source>
        <dbReference type="SAM" id="SignalP"/>
    </source>
</evidence>
<dbReference type="EMBL" id="JARGDN010000002">
    <property type="protein sequence ID" value="MDG9732819.1"/>
    <property type="molecule type" value="Genomic_DNA"/>
</dbReference>